<dbReference type="GO" id="GO:0006508">
    <property type="term" value="P:proteolysis"/>
    <property type="evidence" value="ECO:0007669"/>
    <property type="project" value="InterPro"/>
</dbReference>
<dbReference type="PANTHER" id="PTHR12147:SF26">
    <property type="entry name" value="PEPTIDASE M28 DOMAIN-CONTAINING PROTEIN"/>
    <property type="match status" value="1"/>
</dbReference>
<feature type="domain" description="Peptidase M28" evidence="2">
    <location>
        <begin position="101"/>
        <end position="305"/>
    </location>
</feature>
<accession>A0A953HJ86</accession>
<dbReference type="PANTHER" id="PTHR12147">
    <property type="entry name" value="METALLOPEPTIDASE M28 FAMILY MEMBER"/>
    <property type="match status" value="1"/>
</dbReference>
<dbReference type="RefSeq" id="WP_222578394.1">
    <property type="nucleotide sequence ID" value="NZ_JAHVHU010000002.1"/>
</dbReference>
<reference evidence="3" key="1">
    <citation type="submission" date="2021-06" db="EMBL/GenBank/DDBJ databases">
        <title>44 bacteria genomes isolated from Dapeng, Shenzhen.</title>
        <authorList>
            <person name="Zheng W."/>
            <person name="Yu S."/>
            <person name="Huang Y."/>
        </authorList>
    </citation>
    <scope>NUCLEOTIDE SEQUENCE</scope>
    <source>
        <strain evidence="3">DP5N28-2</strain>
    </source>
</reference>
<keyword evidence="4" id="KW-1185">Reference proteome</keyword>
<dbReference type="Gene3D" id="3.40.630.10">
    <property type="entry name" value="Zn peptidases"/>
    <property type="match status" value="1"/>
</dbReference>
<dbReference type="InterPro" id="IPR007484">
    <property type="entry name" value="Peptidase_M28"/>
</dbReference>
<dbReference type="AlphaFoldDB" id="A0A953HJ86"/>
<dbReference type="Pfam" id="PF04389">
    <property type="entry name" value="Peptidase_M28"/>
    <property type="match status" value="1"/>
</dbReference>
<feature type="signal peptide" evidence="1">
    <location>
        <begin position="1"/>
        <end position="23"/>
    </location>
</feature>
<evidence type="ECO:0000313" key="3">
    <source>
        <dbReference type="EMBL" id="MBY5956874.1"/>
    </source>
</evidence>
<dbReference type="InterPro" id="IPR045175">
    <property type="entry name" value="M28_fam"/>
</dbReference>
<organism evidence="3 4">
    <name type="scientific">Membranihabitans marinus</name>
    <dbReference type="NCBI Taxonomy" id="1227546"/>
    <lineage>
        <taxon>Bacteria</taxon>
        <taxon>Pseudomonadati</taxon>
        <taxon>Bacteroidota</taxon>
        <taxon>Saprospiria</taxon>
        <taxon>Saprospirales</taxon>
        <taxon>Saprospiraceae</taxon>
        <taxon>Membranihabitans</taxon>
    </lineage>
</organism>
<gene>
    <name evidence="3" type="ORF">KUV50_01920</name>
</gene>
<protein>
    <submittedName>
        <fullName evidence="3">M20/M25/M40 family metallo-hydrolase</fullName>
    </submittedName>
</protein>
<evidence type="ECO:0000256" key="1">
    <source>
        <dbReference type="SAM" id="SignalP"/>
    </source>
</evidence>
<feature type="chain" id="PRO_5037330655" evidence="1">
    <location>
        <begin position="24"/>
        <end position="322"/>
    </location>
</feature>
<dbReference type="SUPFAM" id="SSF53187">
    <property type="entry name" value="Zn-dependent exopeptidases"/>
    <property type="match status" value="1"/>
</dbReference>
<dbReference type="Proteomes" id="UP000753961">
    <property type="component" value="Unassembled WGS sequence"/>
</dbReference>
<sequence>MKELSLYKTLLIACLTLSSQIQAQENITVPELYGHIEYLTQKKLKGRTPGGRLNKKVIRYLRTDLKKSGVKHFNHGYFQPFYVQMRSEKEESPGPTVQTWNIMGYIPGHDTDSKNEYIVLGAHYDHLGMGGPSSKAPTKSGLHAGADDNASGTAALLEIAEKLSANRELLDRSIIIVAFGAEEQGLKGSSYFIDHPPVPKEQIKLMINMDMVGRLNDQKHIYMGGAGTFPNGMELMKKTGNAQGLSPIVHAGEVGGSDHVSFYRQKISVLGLHTGAHPQYHTPEDTIELINFAGTQKVAEYIYQVILKLASKDQELRFIDQG</sequence>
<dbReference type="EMBL" id="JAHVHU010000002">
    <property type="protein sequence ID" value="MBY5956874.1"/>
    <property type="molecule type" value="Genomic_DNA"/>
</dbReference>
<name>A0A953HJ86_9BACT</name>
<evidence type="ECO:0000259" key="2">
    <source>
        <dbReference type="Pfam" id="PF04389"/>
    </source>
</evidence>
<comment type="caution">
    <text evidence="3">The sequence shown here is derived from an EMBL/GenBank/DDBJ whole genome shotgun (WGS) entry which is preliminary data.</text>
</comment>
<keyword evidence="1" id="KW-0732">Signal</keyword>
<proteinExistence type="predicted"/>
<evidence type="ECO:0000313" key="4">
    <source>
        <dbReference type="Proteomes" id="UP000753961"/>
    </source>
</evidence>
<dbReference type="GO" id="GO:0008235">
    <property type="term" value="F:metalloexopeptidase activity"/>
    <property type="evidence" value="ECO:0007669"/>
    <property type="project" value="InterPro"/>
</dbReference>